<dbReference type="CDD" id="cd01635">
    <property type="entry name" value="Glycosyltransferase_GTB-type"/>
    <property type="match status" value="1"/>
</dbReference>
<dbReference type="PANTHER" id="PTHR30372">
    <property type="entry name" value="LIPID-A-DISACCHARIDE SYNTHASE"/>
    <property type="match status" value="1"/>
</dbReference>
<dbReference type="UniPathway" id="UPA00973"/>
<dbReference type="SUPFAM" id="SSF53756">
    <property type="entry name" value="UDP-Glycosyltransferase/glycogen phosphorylase"/>
    <property type="match status" value="1"/>
</dbReference>
<evidence type="ECO:0000256" key="9">
    <source>
        <dbReference type="ARBA" id="ARBA00023098"/>
    </source>
</evidence>
<comment type="catalytic activity">
    <reaction evidence="10 11">
        <text>a lipid X + a UDP-2-N,3-O-bis[(3R)-3-hydroxyacyl]-alpha-D-glucosamine = a lipid A disaccharide + UDP + H(+)</text>
        <dbReference type="Rhea" id="RHEA:67828"/>
        <dbReference type="ChEBI" id="CHEBI:15378"/>
        <dbReference type="ChEBI" id="CHEBI:58223"/>
        <dbReference type="ChEBI" id="CHEBI:137748"/>
        <dbReference type="ChEBI" id="CHEBI:176338"/>
        <dbReference type="ChEBI" id="CHEBI:176343"/>
        <dbReference type="EC" id="2.4.1.182"/>
    </reaction>
</comment>
<proteinExistence type="inferred from homology"/>
<dbReference type="PANTHER" id="PTHR30372:SF4">
    <property type="entry name" value="LIPID-A-DISACCHARIDE SYNTHASE, MITOCHONDRIAL-RELATED"/>
    <property type="match status" value="1"/>
</dbReference>
<sequence length="398" mass="43272">MLSAPSVPARTADRLPAPPTLAMVAGETSGDLLAGILLDGLTHRWPTLDSHGIGGAQMAARGFEAWWPSEKLAVRGYVEVLRHYREIVGIREQLLARLLAQKPDIFIGVDAPDFNLDLEASLKSQGVKTVHFVSPSVWAWRADRVEKIRRSVDHVLCIFPFEPALLAKHGIAATYVGHPLAGVIALQPDKQAARDKLGLASTDTVIAILPGSRQSEIAYLARRFFEAAALLHKTRPDIKFVVPAIPALLAQITQAAIDAGMLGALQIIQGQSHTVLAACDVTLIASGTATLEAALFKRPMVIAYRMNWLSWQIMKRKKLQPWVGLPNILCEDFVVPEFLQDDATADALAQALLEWVNAKTDAPEKIAAVEQRFGALHALLLRDTTKLASDAIETILLG</sequence>
<dbReference type="AlphaFoldDB" id="A0A6H2HAN9"/>
<evidence type="ECO:0000256" key="10">
    <source>
        <dbReference type="ARBA" id="ARBA00048975"/>
    </source>
</evidence>
<evidence type="ECO:0000256" key="5">
    <source>
        <dbReference type="ARBA" id="ARBA00022516"/>
    </source>
</evidence>
<evidence type="ECO:0000256" key="11">
    <source>
        <dbReference type="HAMAP-Rule" id="MF_00392"/>
    </source>
</evidence>
<evidence type="ECO:0000313" key="12">
    <source>
        <dbReference type="EMBL" id="QJC56890.1"/>
    </source>
</evidence>
<evidence type="ECO:0000256" key="7">
    <source>
        <dbReference type="ARBA" id="ARBA00022676"/>
    </source>
</evidence>
<keyword evidence="8 11" id="KW-0808">Transferase</keyword>
<dbReference type="InterPro" id="IPR003835">
    <property type="entry name" value="Glyco_trans_19"/>
</dbReference>
<dbReference type="HAMAP" id="MF_00392">
    <property type="entry name" value="LpxB"/>
    <property type="match status" value="1"/>
</dbReference>
<evidence type="ECO:0000256" key="8">
    <source>
        <dbReference type="ARBA" id="ARBA00022679"/>
    </source>
</evidence>
<gene>
    <name evidence="11 12" type="primary">lpxB</name>
    <name evidence="12" type="ORF">HC248_02201</name>
</gene>
<keyword evidence="13" id="KW-1185">Reference proteome</keyword>
<protein>
    <recommendedName>
        <fullName evidence="4 11">Lipid-A-disaccharide synthase</fullName>
        <ecNumber evidence="3 11">2.4.1.182</ecNumber>
    </recommendedName>
</protein>
<comment type="similarity">
    <text evidence="2 11">Belongs to the LpxB family.</text>
</comment>
<evidence type="ECO:0000256" key="4">
    <source>
        <dbReference type="ARBA" id="ARBA00020902"/>
    </source>
</evidence>
<dbReference type="Proteomes" id="UP000502041">
    <property type="component" value="Chromosome"/>
</dbReference>
<comment type="function">
    <text evidence="1 11">Condensation of UDP-2,3-diacylglucosamine and 2,3-diacylglucosamine-1-phosphate to form lipid A disaccharide, a precursor of lipid A, a phosphorylated glycolipid that anchors the lipopolysaccharide to the outer membrane of the cell.</text>
</comment>
<name>A0A6H2HAN9_9BURK</name>
<dbReference type="GO" id="GO:0009245">
    <property type="term" value="P:lipid A biosynthetic process"/>
    <property type="evidence" value="ECO:0007669"/>
    <property type="project" value="UniProtKB-UniRule"/>
</dbReference>
<keyword evidence="9 11" id="KW-0443">Lipid metabolism</keyword>
<organism evidence="12 13">
    <name type="scientific">Polaromonas vacuolata</name>
    <dbReference type="NCBI Taxonomy" id="37448"/>
    <lineage>
        <taxon>Bacteria</taxon>
        <taxon>Pseudomonadati</taxon>
        <taxon>Pseudomonadota</taxon>
        <taxon>Betaproteobacteria</taxon>
        <taxon>Burkholderiales</taxon>
        <taxon>Comamonadaceae</taxon>
        <taxon>Polaromonas</taxon>
    </lineage>
</organism>
<dbReference type="GO" id="GO:0016020">
    <property type="term" value="C:membrane"/>
    <property type="evidence" value="ECO:0007669"/>
    <property type="project" value="GOC"/>
</dbReference>
<dbReference type="Pfam" id="PF02684">
    <property type="entry name" value="LpxB"/>
    <property type="match status" value="1"/>
</dbReference>
<reference evidence="12 13" key="1">
    <citation type="submission" date="2020-04" db="EMBL/GenBank/DDBJ databases">
        <title>Complete genome of a Psychrophilic, Marine, Gas Vacuolate Bacterium Polaromonas vacuolata KCTC 22033T.</title>
        <authorList>
            <person name="Hwang K."/>
            <person name="Kim K.M."/>
        </authorList>
    </citation>
    <scope>NUCLEOTIDE SEQUENCE [LARGE SCALE GENOMIC DNA]</scope>
    <source>
        <strain evidence="12 13">KCTC 22033</strain>
    </source>
</reference>
<keyword evidence="5 11" id="KW-0444">Lipid biosynthesis</keyword>
<evidence type="ECO:0000256" key="2">
    <source>
        <dbReference type="ARBA" id="ARBA00007868"/>
    </source>
</evidence>
<evidence type="ECO:0000313" key="13">
    <source>
        <dbReference type="Proteomes" id="UP000502041"/>
    </source>
</evidence>
<evidence type="ECO:0000256" key="3">
    <source>
        <dbReference type="ARBA" id="ARBA00012687"/>
    </source>
</evidence>
<dbReference type="EC" id="2.4.1.182" evidence="3 11"/>
<keyword evidence="6 11" id="KW-0441">Lipid A biosynthesis</keyword>
<dbReference type="EMBL" id="CP051461">
    <property type="protein sequence ID" value="QJC56890.1"/>
    <property type="molecule type" value="Genomic_DNA"/>
</dbReference>
<evidence type="ECO:0000256" key="1">
    <source>
        <dbReference type="ARBA" id="ARBA00002056"/>
    </source>
</evidence>
<keyword evidence="7 11" id="KW-0328">Glycosyltransferase</keyword>
<evidence type="ECO:0000256" key="6">
    <source>
        <dbReference type="ARBA" id="ARBA00022556"/>
    </source>
</evidence>
<accession>A0A6H2HAN9</accession>
<comment type="pathway">
    <text evidence="11">Bacterial outer membrane biogenesis; LPS lipid A biosynthesis.</text>
</comment>
<dbReference type="GO" id="GO:0005543">
    <property type="term" value="F:phospholipid binding"/>
    <property type="evidence" value="ECO:0007669"/>
    <property type="project" value="TreeGrafter"/>
</dbReference>
<dbReference type="NCBIfam" id="TIGR00215">
    <property type="entry name" value="lpxB"/>
    <property type="match status" value="1"/>
</dbReference>
<dbReference type="RefSeq" id="WP_272953611.1">
    <property type="nucleotide sequence ID" value="NZ_CP051461.1"/>
</dbReference>
<dbReference type="KEGG" id="pvac:HC248_02201"/>
<dbReference type="GO" id="GO:0008915">
    <property type="term" value="F:lipid-A-disaccharide synthase activity"/>
    <property type="evidence" value="ECO:0007669"/>
    <property type="project" value="UniProtKB-UniRule"/>
</dbReference>